<feature type="region of interest" description="Disordered" evidence="6">
    <location>
        <begin position="190"/>
        <end position="343"/>
    </location>
</feature>
<feature type="region of interest" description="Disordered" evidence="6">
    <location>
        <begin position="77"/>
        <end position="100"/>
    </location>
</feature>
<evidence type="ECO:0000256" key="6">
    <source>
        <dbReference type="SAM" id="MobiDB-lite"/>
    </source>
</evidence>
<evidence type="ECO:0000256" key="2">
    <source>
        <dbReference type="ARBA" id="ARBA00005885"/>
    </source>
</evidence>
<feature type="compositionally biased region" description="Basic and acidic residues" evidence="6">
    <location>
        <begin position="201"/>
        <end position="222"/>
    </location>
</feature>
<dbReference type="InterPro" id="IPR044216">
    <property type="entry name" value="WDL7"/>
</dbReference>
<dbReference type="EMBL" id="JBJXBP010000005">
    <property type="protein sequence ID" value="KAL3830800.1"/>
    <property type="molecule type" value="Genomic_DNA"/>
</dbReference>
<feature type="compositionally biased region" description="Basic and acidic residues" evidence="6">
    <location>
        <begin position="162"/>
        <end position="176"/>
    </location>
</feature>
<gene>
    <name evidence="8" type="ORF">ACJIZ3_019602</name>
</gene>
<feature type="compositionally biased region" description="Polar residues" evidence="6">
    <location>
        <begin position="461"/>
        <end position="496"/>
    </location>
</feature>
<accession>A0ABD3T2L1</accession>
<feature type="domain" description="TPX2 C-terminal" evidence="7">
    <location>
        <begin position="335"/>
        <end position="405"/>
    </location>
</feature>
<evidence type="ECO:0000259" key="7">
    <source>
        <dbReference type="Pfam" id="PF06886"/>
    </source>
</evidence>
<organism evidence="8 9">
    <name type="scientific">Penstemon smallii</name>
    <dbReference type="NCBI Taxonomy" id="265156"/>
    <lineage>
        <taxon>Eukaryota</taxon>
        <taxon>Viridiplantae</taxon>
        <taxon>Streptophyta</taxon>
        <taxon>Embryophyta</taxon>
        <taxon>Tracheophyta</taxon>
        <taxon>Spermatophyta</taxon>
        <taxon>Magnoliopsida</taxon>
        <taxon>eudicotyledons</taxon>
        <taxon>Gunneridae</taxon>
        <taxon>Pentapetalae</taxon>
        <taxon>asterids</taxon>
        <taxon>lamiids</taxon>
        <taxon>Lamiales</taxon>
        <taxon>Plantaginaceae</taxon>
        <taxon>Cheloneae</taxon>
        <taxon>Penstemon</taxon>
    </lineage>
</organism>
<feature type="compositionally biased region" description="Polar residues" evidence="6">
    <location>
        <begin position="528"/>
        <end position="543"/>
    </location>
</feature>
<feature type="compositionally biased region" description="Basic and acidic residues" evidence="6">
    <location>
        <begin position="498"/>
        <end position="507"/>
    </location>
</feature>
<feature type="compositionally biased region" description="Basic and acidic residues" evidence="6">
    <location>
        <begin position="239"/>
        <end position="250"/>
    </location>
</feature>
<evidence type="ECO:0000256" key="3">
    <source>
        <dbReference type="ARBA" id="ARBA00022490"/>
    </source>
</evidence>
<feature type="region of interest" description="Disordered" evidence="6">
    <location>
        <begin position="157"/>
        <end position="176"/>
    </location>
</feature>
<dbReference type="Proteomes" id="UP001634393">
    <property type="component" value="Unassembled WGS sequence"/>
</dbReference>
<comment type="subcellular location">
    <subcellularLocation>
        <location evidence="1">Cytoplasm</location>
        <location evidence="1">Cytoskeleton</location>
    </subcellularLocation>
</comment>
<sequence length="551" mass="61966">MAGEIEEPFRLNFQADSFHCGSISFGRFETEDLCWEKRSSFSHNRYLEEVDKFSKLRSVSEKKAYFEAHFRKKGIPGQGSPVCPDETEYQTSENDISEKSDEVGHADVEDHFEPLIYEPQIETLVDDNDEAECISEQVEVEEEGNHAKHGDLLYLNSMPGTESKENFDGEVADSDKSHLSDITVGLLPENRFTEECSTTSPKHEEYSSHKGMQETKEDENLKPRLTPHVSVARSRGHISSKEFKGLEKKTGKQVNNVRLRSKVEAITSEAPAQNNSEVHKTSRDKPGSRRKGVNGIKSGEKESRNRTLVEQSANRVKPATIGATKPGAKPDNSRFNLITDERAQRRKQFYMNLEEKMRAKEAEKHQIHAKTREKTDAELKQLRKSLNFKAKPMPSFYRGALRESDGNKLPQKATASNIKPRKLRTNCSSTSSRFSSIAPLKLEEETEIAIFIDKTSKTTDSPHVSGTISCHSTVTSDSIPSSPSAETSNSGINSFKNGMKEKDEKKHMNLRKHKVPEGNNLCKGKTMDVNQKSRTGKRTTYSAFKSGRVAT</sequence>
<keyword evidence="4" id="KW-0493">Microtubule</keyword>
<dbReference type="PANTHER" id="PTHR47067:SF6">
    <property type="entry name" value="PROTEIN WVD2-LIKE 7"/>
    <property type="match status" value="1"/>
</dbReference>
<dbReference type="AlphaFoldDB" id="A0ABD3T2L1"/>
<feature type="region of interest" description="Disordered" evidence="6">
    <location>
        <begin position="461"/>
        <end position="551"/>
    </location>
</feature>
<evidence type="ECO:0000256" key="4">
    <source>
        <dbReference type="ARBA" id="ARBA00022701"/>
    </source>
</evidence>
<dbReference type="Pfam" id="PF06886">
    <property type="entry name" value="TPX2"/>
    <property type="match status" value="1"/>
</dbReference>
<evidence type="ECO:0000256" key="1">
    <source>
        <dbReference type="ARBA" id="ARBA00004245"/>
    </source>
</evidence>
<feature type="compositionally biased region" description="Basic and acidic residues" evidence="6">
    <location>
        <begin position="277"/>
        <end position="287"/>
    </location>
</feature>
<feature type="compositionally biased region" description="Basic and acidic residues" evidence="6">
    <location>
        <begin position="298"/>
        <end position="307"/>
    </location>
</feature>
<keyword evidence="9" id="KW-1185">Reference proteome</keyword>
<evidence type="ECO:0000256" key="5">
    <source>
        <dbReference type="ARBA" id="ARBA00023212"/>
    </source>
</evidence>
<protein>
    <recommendedName>
        <fullName evidence="7">TPX2 C-terminal domain-containing protein</fullName>
    </recommendedName>
</protein>
<dbReference type="GO" id="GO:0005874">
    <property type="term" value="C:microtubule"/>
    <property type="evidence" value="ECO:0007669"/>
    <property type="project" value="UniProtKB-KW"/>
</dbReference>
<evidence type="ECO:0000313" key="9">
    <source>
        <dbReference type="Proteomes" id="UP001634393"/>
    </source>
</evidence>
<reference evidence="8 9" key="1">
    <citation type="submission" date="2024-12" db="EMBL/GenBank/DDBJ databases">
        <title>The unique morphological basis and parallel evolutionary history of personate flowers in Penstemon.</title>
        <authorList>
            <person name="Depatie T.H."/>
            <person name="Wessinger C.A."/>
        </authorList>
    </citation>
    <scope>NUCLEOTIDE SEQUENCE [LARGE SCALE GENOMIC DNA]</scope>
    <source>
        <strain evidence="8">WTNN_2</strain>
        <tissue evidence="8">Leaf</tissue>
    </source>
</reference>
<keyword evidence="5" id="KW-0206">Cytoskeleton</keyword>
<comment type="caution">
    <text evidence="8">The sequence shown here is derived from an EMBL/GenBank/DDBJ whole genome shotgun (WGS) entry which is preliminary data.</text>
</comment>
<proteinExistence type="inferred from homology"/>
<dbReference type="PANTHER" id="PTHR47067">
    <property type="entry name" value="TPX2 (TARGETING PROTEIN FOR XKLP2) PROTEIN FAMILY-RELATED"/>
    <property type="match status" value="1"/>
</dbReference>
<evidence type="ECO:0000313" key="8">
    <source>
        <dbReference type="EMBL" id="KAL3830800.1"/>
    </source>
</evidence>
<name>A0ABD3T2L1_9LAMI</name>
<keyword evidence="3" id="KW-0963">Cytoplasm</keyword>
<comment type="similarity">
    <text evidence="2">Belongs to the TPX2 family.</text>
</comment>
<dbReference type="InterPro" id="IPR027329">
    <property type="entry name" value="TPX2_C"/>
</dbReference>